<evidence type="ECO:0000313" key="2">
    <source>
        <dbReference type="EMBL" id="GIG95658.1"/>
    </source>
</evidence>
<sequence length="187" mass="19336">MGGMRQAGGTGRLGRLLSIVALAILLLLVGSAAHTITSIATEPSIEERARQEAVRQAAVIGDALVHGVGDSAAELGQTATRNGRVEVLSVDGTDRRRSPGVRMVFRVHVAMSRPAMAGRKQAEVRICFRQVVDQERADFSRIEVPCPDSLLPGMTPTAAPTHPAGHPAPTPGTNPADAPSPAAGSGG</sequence>
<feature type="region of interest" description="Disordered" evidence="1">
    <location>
        <begin position="150"/>
        <end position="187"/>
    </location>
</feature>
<feature type="compositionally biased region" description="Low complexity" evidence="1">
    <location>
        <begin position="155"/>
        <end position="165"/>
    </location>
</feature>
<keyword evidence="3" id="KW-1185">Reference proteome</keyword>
<proteinExistence type="predicted"/>
<comment type="caution">
    <text evidence="2">The sequence shown here is derived from an EMBL/GenBank/DDBJ whole genome shotgun (WGS) entry which is preliminary data.</text>
</comment>
<accession>A0ABQ4ELP8</accession>
<dbReference type="Proteomes" id="UP000621500">
    <property type="component" value="Unassembled WGS sequence"/>
</dbReference>
<name>A0ABQ4ELP8_9ACTN</name>
<organism evidence="2 3">
    <name type="scientific">Plantactinospora mayteni</name>
    <dbReference type="NCBI Taxonomy" id="566021"/>
    <lineage>
        <taxon>Bacteria</taxon>
        <taxon>Bacillati</taxon>
        <taxon>Actinomycetota</taxon>
        <taxon>Actinomycetes</taxon>
        <taxon>Micromonosporales</taxon>
        <taxon>Micromonosporaceae</taxon>
        <taxon>Plantactinospora</taxon>
    </lineage>
</organism>
<evidence type="ECO:0000256" key="1">
    <source>
        <dbReference type="SAM" id="MobiDB-lite"/>
    </source>
</evidence>
<dbReference type="EMBL" id="BONX01000011">
    <property type="protein sequence ID" value="GIG95658.1"/>
    <property type="molecule type" value="Genomic_DNA"/>
</dbReference>
<reference evidence="2 3" key="1">
    <citation type="submission" date="2021-01" db="EMBL/GenBank/DDBJ databases">
        <title>Whole genome shotgun sequence of Plantactinospora mayteni NBRC 109088.</title>
        <authorList>
            <person name="Komaki H."/>
            <person name="Tamura T."/>
        </authorList>
    </citation>
    <scope>NUCLEOTIDE SEQUENCE [LARGE SCALE GENOMIC DNA]</scope>
    <source>
        <strain evidence="2 3">NBRC 109088</strain>
    </source>
</reference>
<dbReference type="RefSeq" id="WP_203857238.1">
    <property type="nucleotide sequence ID" value="NZ_BAAAZQ010000007.1"/>
</dbReference>
<feature type="compositionally biased region" description="Low complexity" evidence="1">
    <location>
        <begin position="173"/>
        <end position="187"/>
    </location>
</feature>
<evidence type="ECO:0000313" key="3">
    <source>
        <dbReference type="Proteomes" id="UP000621500"/>
    </source>
</evidence>
<protein>
    <submittedName>
        <fullName evidence="2">Uncharacterized protein</fullName>
    </submittedName>
</protein>
<gene>
    <name evidence="2" type="ORF">Pma05_22310</name>
</gene>